<feature type="compositionally biased region" description="Low complexity" evidence="1">
    <location>
        <begin position="77"/>
        <end position="105"/>
    </location>
</feature>
<evidence type="ECO:0000313" key="3">
    <source>
        <dbReference type="Proteomes" id="UP000712281"/>
    </source>
</evidence>
<gene>
    <name evidence="2" type="ORF">F2Q68_00032880</name>
</gene>
<dbReference type="EMBL" id="QGKW02002005">
    <property type="protein sequence ID" value="KAF2541402.1"/>
    <property type="molecule type" value="Genomic_DNA"/>
</dbReference>
<evidence type="ECO:0000313" key="2">
    <source>
        <dbReference type="EMBL" id="KAF2541402.1"/>
    </source>
</evidence>
<reference evidence="2" key="1">
    <citation type="submission" date="2019-12" db="EMBL/GenBank/DDBJ databases">
        <title>Genome sequencing and annotation of Brassica cretica.</title>
        <authorList>
            <person name="Studholme D.J."/>
            <person name="Sarris P.F."/>
        </authorList>
    </citation>
    <scope>NUCLEOTIDE SEQUENCE</scope>
    <source>
        <strain evidence="2">PFS-001/15</strain>
        <tissue evidence="2">Leaf</tissue>
    </source>
</reference>
<name>A0A8S9GDN4_BRACR</name>
<sequence length="105" mass="10781">MHKELHKQTWAQVEECKSLLPPAPPKPTPSNASPARHHPSLSETSRKQSHLTASNAPSRAPSPTSSSTSSSPPPSTTSPQPTSLSSPTLSLTSPGPSTGPAKAAS</sequence>
<dbReference type="Proteomes" id="UP000712281">
    <property type="component" value="Unassembled WGS sequence"/>
</dbReference>
<comment type="caution">
    <text evidence="2">The sequence shown here is derived from an EMBL/GenBank/DDBJ whole genome shotgun (WGS) entry which is preliminary data.</text>
</comment>
<evidence type="ECO:0000256" key="1">
    <source>
        <dbReference type="SAM" id="MobiDB-lite"/>
    </source>
</evidence>
<dbReference type="AlphaFoldDB" id="A0A8S9GDN4"/>
<feature type="region of interest" description="Disordered" evidence="1">
    <location>
        <begin position="1"/>
        <end position="105"/>
    </location>
</feature>
<accession>A0A8S9GDN4</accession>
<organism evidence="2 3">
    <name type="scientific">Brassica cretica</name>
    <name type="common">Mustard</name>
    <dbReference type="NCBI Taxonomy" id="69181"/>
    <lineage>
        <taxon>Eukaryota</taxon>
        <taxon>Viridiplantae</taxon>
        <taxon>Streptophyta</taxon>
        <taxon>Embryophyta</taxon>
        <taxon>Tracheophyta</taxon>
        <taxon>Spermatophyta</taxon>
        <taxon>Magnoliopsida</taxon>
        <taxon>eudicotyledons</taxon>
        <taxon>Gunneridae</taxon>
        <taxon>Pentapetalae</taxon>
        <taxon>rosids</taxon>
        <taxon>malvids</taxon>
        <taxon>Brassicales</taxon>
        <taxon>Brassicaceae</taxon>
        <taxon>Brassiceae</taxon>
        <taxon>Brassica</taxon>
    </lineage>
</organism>
<protein>
    <submittedName>
        <fullName evidence="2">Uncharacterized protein</fullName>
    </submittedName>
</protein>
<feature type="compositionally biased region" description="Low complexity" evidence="1">
    <location>
        <begin position="61"/>
        <end position="70"/>
    </location>
</feature>
<proteinExistence type="predicted"/>